<reference evidence="1" key="1">
    <citation type="submission" date="2023-07" db="EMBL/GenBank/DDBJ databases">
        <title>Black Yeasts Isolated from many extreme environments.</title>
        <authorList>
            <person name="Coleine C."/>
            <person name="Stajich J.E."/>
            <person name="Selbmann L."/>
        </authorList>
    </citation>
    <scope>NUCLEOTIDE SEQUENCE</scope>
    <source>
        <strain evidence="1">CCFEE 5714</strain>
    </source>
</reference>
<organism evidence="1 2">
    <name type="scientific">Vermiconidia calcicola</name>
    <dbReference type="NCBI Taxonomy" id="1690605"/>
    <lineage>
        <taxon>Eukaryota</taxon>
        <taxon>Fungi</taxon>
        <taxon>Dikarya</taxon>
        <taxon>Ascomycota</taxon>
        <taxon>Pezizomycotina</taxon>
        <taxon>Dothideomycetes</taxon>
        <taxon>Dothideomycetidae</taxon>
        <taxon>Mycosphaerellales</taxon>
        <taxon>Extremaceae</taxon>
        <taxon>Vermiconidia</taxon>
    </lineage>
</organism>
<gene>
    <name evidence="1" type="ORF">LTR37_015574</name>
</gene>
<sequence>MPPPDSPIGRPITRQSDEDEPTSTATRASPPTLQPSSLKQSEDLKTTDTVEGPSGSTSSPSSHIQSSHTYTSTTSQPSSSTIHLGSATTAQPLPSAELDATSSTTRTSGFPSGARKAVIATTTIGGTVLLLLLFYMLWRRRKGATYSQIVCFRPRSPSTVLLTPRPDERLTALPIYHESRFSIRSSRIGSTFSLNKAMKRPSGVPANVAVQFHNQHPWVQSTWKTPNLPTPTGEQHPLAQCMTRSSSELKPPEMARVYSSHGLKDGMKGQSTEHITKSGVAVEVRPASPAEGRATTALNSANPLQNQQERWSWTNSQAPPTPRMYAPSWRSSLSSQARFIRVKSWVRNQAERQNTRIDEESARPPSRRTPLPAFKNKASKPTLAPRPTTTRKQSKSSARKESLSLSIQIPDAGSPARPKSAKLRGP</sequence>
<keyword evidence="2" id="KW-1185">Reference proteome</keyword>
<protein>
    <submittedName>
        <fullName evidence="1">Uncharacterized protein</fullName>
    </submittedName>
</protein>
<dbReference type="EMBL" id="JAUTXU010000176">
    <property type="protein sequence ID" value="KAK3701195.1"/>
    <property type="molecule type" value="Genomic_DNA"/>
</dbReference>
<evidence type="ECO:0000313" key="1">
    <source>
        <dbReference type="EMBL" id="KAK3701195.1"/>
    </source>
</evidence>
<comment type="caution">
    <text evidence="1">The sequence shown here is derived from an EMBL/GenBank/DDBJ whole genome shotgun (WGS) entry which is preliminary data.</text>
</comment>
<dbReference type="Proteomes" id="UP001281147">
    <property type="component" value="Unassembled WGS sequence"/>
</dbReference>
<proteinExistence type="predicted"/>
<evidence type="ECO:0000313" key="2">
    <source>
        <dbReference type="Proteomes" id="UP001281147"/>
    </source>
</evidence>
<accession>A0ACC3MQX1</accession>
<name>A0ACC3MQX1_9PEZI</name>